<evidence type="ECO:0000256" key="2">
    <source>
        <dbReference type="RuleBase" id="RU364116"/>
    </source>
</evidence>
<reference evidence="4 5" key="1">
    <citation type="journal article" date="2016" name="Antonie Van Leeuwenhoek">
        <title>Dongia soli sp. nov., isolated from soil from Dokdo, Korea.</title>
        <authorList>
            <person name="Kim D.U."/>
            <person name="Lee H."/>
            <person name="Kim H."/>
            <person name="Kim S.G."/>
            <person name="Ka J.O."/>
        </authorList>
    </citation>
    <scope>NUCLEOTIDE SEQUENCE [LARGE SCALE GENOMIC DNA]</scope>
    <source>
        <strain evidence="4 5">D78</strain>
    </source>
</reference>
<feature type="domain" description="Radical SAM core" evidence="3">
    <location>
        <begin position="15"/>
        <end position="250"/>
    </location>
</feature>
<dbReference type="SUPFAM" id="SSF102114">
    <property type="entry name" value="Radical SAM enzymes"/>
    <property type="match status" value="1"/>
</dbReference>
<dbReference type="RefSeq" id="WP_320506953.1">
    <property type="nucleotide sequence ID" value="NZ_JAXCLW010000001.1"/>
</dbReference>
<dbReference type="PANTHER" id="PTHR13932">
    <property type="entry name" value="COPROPORPHYRINIGEN III OXIDASE"/>
    <property type="match status" value="1"/>
</dbReference>
<comment type="similarity">
    <text evidence="1">Belongs to the anaerobic coproporphyrinogen-III oxidase family. HemW subfamily.</text>
</comment>
<dbReference type="InterPro" id="IPR004559">
    <property type="entry name" value="HemW-like"/>
</dbReference>
<comment type="function">
    <text evidence="2">Probably acts as a heme chaperone, transferring heme to an unknown acceptor. Binds one molecule of heme per monomer, possibly covalently. Binds 1 [4Fe-4S] cluster. The cluster is coordinated with 3 cysteines and an exchangeable S-adenosyl-L-methionine.</text>
</comment>
<keyword evidence="2" id="KW-0963">Cytoplasm</keyword>
<keyword evidence="2" id="KW-0004">4Fe-4S</keyword>
<evidence type="ECO:0000259" key="3">
    <source>
        <dbReference type="PROSITE" id="PS51918"/>
    </source>
</evidence>
<proteinExistence type="inferred from homology"/>
<evidence type="ECO:0000313" key="4">
    <source>
        <dbReference type="EMBL" id="MDY0881911.1"/>
    </source>
</evidence>
<evidence type="ECO:0000313" key="5">
    <source>
        <dbReference type="Proteomes" id="UP001279642"/>
    </source>
</evidence>
<dbReference type="EMBL" id="JAXCLW010000001">
    <property type="protein sequence ID" value="MDY0881911.1"/>
    <property type="molecule type" value="Genomic_DNA"/>
</dbReference>
<keyword evidence="2" id="KW-0411">Iron-sulfur</keyword>
<keyword evidence="2" id="KW-0143">Chaperone</keyword>
<keyword evidence="2" id="KW-0479">Metal-binding</keyword>
<dbReference type="SMART" id="SM00729">
    <property type="entry name" value="Elp3"/>
    <property type="match status" value="1"/>
</dbReference>
<dbReference type="Pfam" id="PF06969">
    <property type="entry name" value="HemN_C"/>
    <property type="match status" value="1"/>
</dbReference>
<dbReference type="SFLD" id="SFLDF00288">
    <property type="entry name" value="HemN-like__clustered_with_nucl"/>
    <property type="match status" value="1"/>
</dbReference>
<dbReference type="PANTHER" id="PTHR13932:SF5">
    <property type="entry name" value="RADICAL S-ADENOSYL METHIONINE DOMAIN-CONTAINING PROTEIN 1, MITOCHONDRIAL"/>
    <property type="match status" value="1"/>
</dbReference>
<sequence>MTARQIAETVEARSGHRDPGFAIYVHWPFCKSKCPYCDFNSHVRETVDEQRWRAALLRELAHYAALTPGRKVTSLFFGGGTPSLMAPVTTAAIIDALAAHWQLDPALEITLEANPTSVEADKFRGFASTGVNRLSLGIQSLNNADLKFLGRQHDAGQALAALDLAAKTFPRFSFDLIYARPGQTVAQWQAELREALARVGDHLSLYQLTIETGTVFEQAYARGDFRLPEEDLQAALYDLTTEHLAEAGLLAYEVSNYARPGQESRHNLCYWRYGDYIGIGPGSHGRLTIDGAKIATRQHRAPEAWLDRVEREGHATRQFHEIESQARLEEMLMMGLRLTEGVSLDRVIEETGHPLDHWVAPAKLQRLIDGEMLVRTGHVLRATEDGRARLDSVLAALL</sequence>
<dbReference type="InterPro" id="IPR034505">
    <property type="entry name" value="Coproporphyrinogen-III_oxidase"/>
</dbReference>
<keyword evidence="5" id="KW-1185">Reference proteome</keyword>
<dbReference type="Pfam" id="PF04055">
    <property type="entry name" value="Radical_SAM"/>
    <property type="match status" value="1"/>
</dbReference>
<dbReference type="InterPro" id="IPR058240">
    <property type="entry name" value="rSAM_sf"/>
</dbReference>
<accession>A0ABU5E6L7</accession>
<dbReference type="NCBIfam" id="TIGR00539">
    <property type="entry name" value="hemN_rel"/>
    <property type="match status" value="1"/>
</dbReference>
<protein>
    <recommendedName>
        <fullName evidence="2">Heme chaperone HemW</fullName>
    </recommendedName>
</protein>
<comment type="subcellular location">
    <subcellularLocation>
        <location evidence="2">Cytoplasm</location>
    </subcellularLocation>
</comment>
<dbReference type="InterPro" id="IPR010723">
    <property type="entry name" value="HemN_C"/>
</dbReference>
<dbReference type="Proteomes" id="UP001279642">
    <property type="component" value="Unassembled WGS sequence"/>
</dbReference>
<dbReference type="CDD" id="cd01335">
    <property type="entry name" value="Radical_SAM"/>
    <property type="match status" value="1"/>
</dbReference>
<gene>
    <name evidence="4" type="primary">hemW</name>
    <name evidence="4" type="ORF">SMD27_03585</name>
</gene>
<dbReference type="SFLD" id="SFLDG01065">
    <property type="entry name" value="anaerobic_coproporphyrinogen-I"/>
    <property type="match status" value="1"/>
</dbReference>
<name>A0ABU5E6L7_9PROT</name>
<dbReference type="InterPro" id="IPR006638">
    <property type="entry name" value="Elp3/MiaA/NifB-like_rSAM"/>
</dbReference>
<keyword evidence="2" id="KW-0408">Iron</keyword>
<organism evidence="4 5">
    <name type="scientific">Dongia soli</name>
    <dbReference type="NCBI Taxonomy" id="600628"/>
    <lineage>
        <taxon>Bacteria</taxon>
        <taxon>Pseudomonadati</taxon>
        <taxon>Pseudomonadota</taxon>
        <taxon>Alphaproteobacteria</taxon>
        <taxon>Rhodospirillales</taxon>
        <taxon>Dongiaceae</taxon>
        <taxon>Dongia</taxon>
    </lineage>
</organism>
<keyword evidence="2" id="KW-0349">Heme</keyword>
<comment type="caution">
    <text evidence="4">The sequence shown here is derived from an EMBL/GenBank/DDBJ whole genome shotgun (WGS) entry which is preliminary data.</text>
</comment>
<dbReference type="Gene3D" id="3.30.750.200">
    <property type="match status" value="1"/>
</dbReference>
<dbReference type="SFLD" id="SFLDS00029">
    <property type="entry name" value="Radical_SAM"/>
    <property type="match status" value="1"/>
</dbReference>
<dbReference type="SFLD" id="SFLDF00562">
    <property type="entry name" value="HemN-like__clustered_with_heat"/>
    <property type="match status" value="1"/>
</dbReference>
<keyword evidence="2" id="KW-0949">S-adenosyl-L-methionine</keyword>
<evidence type="ECO:0000256" key="1">
    <source>
        <dbReference type="ARBA" id="ARBA00006100"/>
    </source>
</evidence>
<dbReference type="InterPro" id="IPR007197">
    <property type="entry name" value="rSAM"/>
</dbReference>
<dbReference type="PROSITE" id="PS51918">
    <property type="entry name" value="RADICAL_SAM"/>
    <property type="match status" value="1"/>
</dbReference>